<protein>
    <submittedName>
        <fullName evidence="2">Uncharacterized protein</fullName>
    </submittedName>
</protein>
<dbReference type="OrthoDB" id="9954122at2"/>
<dbReference type="EMBL" id="CP044065">
    <property type="protein sequence ID" value="QET01572.1"/>
    <property type="molecule type" value="Genomic_DNA"/>
</dbReference>
<dbReference type="RefSeq" id="WP_150371635.1">
    <property type="nucleotide sequence ID" value="NZ_CP044065.1"/>
</dbReference>
<evidence type="ECO:0000313" key="3">
    <source>
        <dbReference type="Proteomes" id="UP000322822"/>
    </source>
</evidence>
<dbReference type="AlphaFoldDB" id="A0A5P2H0W7"/>
<feature type="signal peptide" evidence="1">
    <location>
        <begin position="1"/>
        <end position="28"/>
    </location>
</feature>
<reference evidence="2 3" key="1">
    <citation type="submission" date="2019-09" db="EMBL/GenBank/DDBJ databases">
        <title>FDA dAtabase for Regulatory Grade micrObial Sequences (FDA-ARGOS): Supporting development and validation of Infectious Disease Dx tests.</title>
        <authorList>
            <person name="Sciortino C."/>
            <person name="Tallon L."/>
            <person name="Sadzewicz L."/>
            <person name="Vavikolanu K."/>
            <person name="Mehta A."/>
            <person name="Aluvathingal J."/>
            <person name="Nadendla S."/>
            <person name="Nandy P."/>
            <person name="Geyer C."/>
            <person name="Yan Y."/>
            <person name="Sichtig H."/>
        </authorList>
    </citation>
    <scope>NUCLEOTIDE SEQUENCE [LARGE SCALE GENOMIC DNA]</scope>
    <source>
        <strain evidence="2 3">FDAARGOS_664</strain>
    </source>
</reference>
<keyword evidence="1" id="KW-0732">Signal</keyword>
<sequence length="431" mass="46104">MPTRPHACLPILLLAAASTGAAPTPAHASPPASCPPAQRAAVHLFLDIACTAPASHPGTLAACDAPHPHGRRLLGADLPVVACARRVAWVLALFGQIIRPWWSTPDYRWDTRRFDQVVSNARNGDVPFDDLPPAMRIGLVEAVRGTLRPDDGPVPHVSVTPASDPRMRQPVSAIAALGLETAVDRYLDPPSAAANAHRHYGPPPAVRMDVDSPASIGVYGWDLRRTWPEPGPPLRWRASPDGMAWQPDLAHSFTPQILDSRAAGAPQPFSDHPVLQYIVGQMDTWRLAPFTPYRDLGLPEEIRTLAGVARQQAANVREAARAPLATASVRHVYVIVRLAGGVEAVLHGSVGRFAPTVAEIHAIAVPARNVFPTLPLTPVTYRQAAVRGATAVAIRAFVNHVQGHGATMLAYIGQDLPAASPAQRTVPHDEP</sequence>
<name>A0A5P2H0W7_9BURK</name>
<dbReference type="Proteomes" id="UP000322822">
    <property type="component" value="Chromosome 1"/>
</dbReference>
<proteinExistence type="predicted"/>
<gene>
    <name evidence="2" type="ORF">FOB72_05630</name>
</gene>
<feature type="chain" id="PRO_5024967656" evidence="1">
    <location>
        <begin position="29"/>
        <end position="431"/>
    </location>
</feature>
<evidence type="ECO:0000313" key="2">
    <source>
        <dbReference type="EMBL" id="QET01572.1"/>
    </source>
</evidence>
<accession>A0A5P2H0W7</accession>
<evidence type="ECO:0000256" key="1">
    <source>
        <dbReference type="SAM" id="SignalP"/>
    </source>
</evidence>
<organism evidence="2 3">
    <name type="scientific">Cupriavidus pauculus</name>
    <dbReference type="NCBI Taxonomy" id="82633"/>
    <lineage>
        <taxon>Bacteria</taxon>
        <taxon>Pseudomonadati</taxon>
        <taxon>Pseudomonadota</taxon>
        <taxon>Betaproteobacteria</taxon>
        <taxon>Burkholderiales</taxon>
        <taxon>Burkholderiaceae</taxon>
        <taxon>Cupriavidus</taxon>
    </lineage>
</organism>